<dbReference type="Pfam" id="PF20670">
    <property type="entry name" value="DUF6816"/>
    <property type="match status" value="1"/>
</dbReference>
<proteinExistence type="predicted"/>
<organism evidence="3">
    <name type="scientific">Phaeomonas parva</name>
    <dbReference type="NCBI Taxonomy" id="124430"/>
    <lineage>
        <taxon>Eukaryota</taxon>
        <taxon>Sar</taxon>
        <taxon>Stramenopiles</taxon>
        <taxon>Ochrophyta</taxon>
        <taxon>Pinguiophyceae</taxon>
        <taxon>Pinguiochrysidales</taxon>
        <taxon>Pinguiochrysidaceae</taxon>
        <taxon>Phaeomonas</taxon>
    </lineage>
</organism>
<reference evidence="3" key="1">
    <citation type="submission" date="2021-01" db="EMBL/GenBank/DDBJ databases">
        <authorList>
            <person name="Corre E."/>
            <person name="Pelletier E."/>
            <person name="Niang G."/>
            <person name="Scheremetjew M."/>
            <person name="Finn R."/>
            <person name="Kale V."/>
            <person name="Holt S."/>
            <person name="Cochrane G."/>
            <person name="Meng A."/>
            <person name="Brown T."/>
            <person name="Cohen L."/>
        </authorList>
    </citation>
    <scope>NUCLEOTIDE SEQUENCE</scope>
    <source>
        <strain evidence="3">CCMP2877</strain>
    </source>
</reference>
<evidence type="ECO:0000313" key="3">
    <source>
        <dbReference type="EMBL" id="CAD9260535.1"/>
    </source>
</evidence>
<evidence type="ECO:0000259" key="2">
    <source>
        <dbReference type="Pfam" id="PF20670"/>
    </source>
</evidence>
<sequence>MAATRIRWRPMASALALVLLLMLLPSQGLHAKLSRRTVSVAAPALATALLGLRPVAADEGEGGLAARLRARDAALLGKPIFNLPPRAQAFPAWLEGEWAAVTSFAGFELPSAKLAKNEVLGDLDVPGFQKASIAPFADVGSSNIAHRQRFARAAPGGPVLEDKVFNLGGAIDAHLGYAAVEEVVLPDGPGNPNRVSVVFKRGKTRNAERIELFYNARQSDASAGGGDGGAPERFFCSEYARQLTFSASATPGVARQVAGDFQVFSTYTRRGEGQVRCNTLTAAYLQPQDALYFKEPTLPVIVYSHVTDMTLETAAA</sequence>
<protein>
    <recommendedName>
        <fullName evidence="2">DUF6816 domain-containing protein</fullName>
    </recommendedName>
</protein>
<feature type="domain" description="DUF6816" evidence="2">
    <location>
        <begin position="89"/>
        <end position="306"/>
    </location>
</feature>
<feature type="signal peptide" evidence="1">
    <location>
        <begin position="1"/>
        <end position="31"/>
    </location>
</feature>
<accession>A0A7S1U8M5</accession>
<keyword evidence="1" id="KW-0732">Signal</keyword>
<dbReference type="InterPro" id="IPR049213">
    <property type="entry name" value="DUF6816"/>
</dbReference>
<evidence type="ECO:0000256" key="1">
    <source>
        <dbReference type="SAM" id="SignalP"/>
    </source>
</evidence>
<feature type="chain" id="PRO_5030726660" description="DUF6816 domain-containing protein" evidence="1">
    <location>
        <begin position="32"/>
        <end position="316"/>
    </location>
</feature>
<gene>
    <name evidence="3" type="ORF">PPAR1163_LOCUS18913</name>
</gene>
<dbReference type="AlphaFoldDB" id="A0A7S1U8M5"/>
<dbReference type="EMBL" id="HBGJ01029937">
    <property type="protein sequence ID" value="CAD9260535.1"/>
    <property type="molecule type" value="Transcribed_RNA"/>
</dbReference>
<name>A0A7S1U8M5_9STRA</name>